<evidence type="ECO:0000313" key="3">
    <source>
        <dbReference type="EMBL" id="PNH09868.1"/>
    </source>
</evidence>
<keyword evidence="3" id="KW-0645">Protease</keyword>
<evidence type="ECO:0000256" key="1">
    <source>
        <dbReference type="ARBA" id="ARBA00005228"/>
    </source>
</evidence>
<name>A0A2J8ABG5_9CHLO</name>
<comment type="caution">
    <text evidence="3">The sequence shown here is derived from an EMBL/GenBank/DDBJ whole genome shotgun (WGS) entry which is preliminary data.</text>
</comment>
<keyword evidence="3" id="KW-0378">Hydrolase</keyword>
<feature type="domain" description="Peptidase S9A N-terminal" evidence="2">
    <location>
        <begin position="46"/>
        <end position="144"/>
    </location>
</feature>
<dbReference type="PANTHER" id="PTHR11757:SF19">
    <property type="entry name" value="PROLYL ENDOPEPTIDASE-LIKE"/>
    <property type="match status" value="1"/>
</dbReference>
<dbReference type="PANTHER" id="PTHR11757">
    <property type="entry name" value="PROTEASE FAMILY S9A OLIGOPEPTIDASE"/>
    <property type="match status" value="1"/>
</dbReference>
<dbReference type="GO" id="GO:0006508">
    <property type="term" value="P:proteolysis"/>
    <property type="evidence" value="ECO:0007669"/>
    <property type="project" value="UniProtKB-KW"/>
</dbReference>
<dbReference type="SUPFAM" id="SSF50993">
    <property type="entry name" value="Peptidase/esterase 'gauge' domain"/>
    <property type="match status" value="1"/>
</dbReference>
<dbReference type="Gene3D" id="2.130.10.120">
    <property type="entry name" value="Prolyl oligopeptidase, N-terminal domain"/>
    <property type="match status" value="1"/>
</dbReference>
<dbReference type="Gene3D" id="3.40.50.1820">
    <property type="entry name" value="alpha/beta hydrolase"/>
    <property type="match status" value="1"/>
</dbReference>
<dbReference type="EMBL" id="PGGS01000075">
    <property type="protein sequence ID" value="PNH09868.1"/>
    <property type="molecule type" value="Genomic_DNA"/>
</dbReference>
<accession>A0A2J8ABG5</accession>
<dbReference type="Pfam" id="PF02897">
    <property type="entry name" value="Peptidase_S9_N"/>
    <property type="match status" value="1"/>
</dbReference>
<comment type="similarity">
    <text evidence="1">Belongs to the peptidase S9A family.</text>
</comment>
<dbReference type="OrthoDB" id="248387at2759"/>
<reference evidence="3 4" key="1">
    <citation type="journal article" date="2017" name="Mol. Biol. Evol.">
        <title>The 4-celled Tetrabaena socialis nuclear genome reveals the essential components for genetic control of cell number at the origin of multicellularity in the volvocine lineage.</title>
        <authorList>
            <person name="Featherston J."/>
            <person name="Arakaki Y."/>
            <person name="Hanschen E.R."/>
            <person name="Ferris P.J."/>
            <person name="Michod R.E."/>
            <person name="Olson B.J.S.C."/>
            <person name="Nozaki H."/>
            <person name="Durand P.M."/>
        </authorList>
    </citation>
    <scope>NUCLEOTIDE SEQUENCE [LARGE SCALE GENOMIC DNA]</scope>
    <source>
        <strain evidence="3 4">NIES-571</strain>
    </source>
</reference>
<evidence type="ECO:0000259" key="2">
    <source>
        <dbReference type="Pfam" id="PF02897"/>
    </source>
</evidence>
<sequence length="145" mass="15849">MLLDGYGSYEISNDPYFVSTRLSILDRGFIFAIAHVRGGGEMGRWVLIPHSREVKLEGASVGRDFMVVSERSGGLERARVHRLPPDLGRPTAPLGEGEEIKFDEPAYSLGAYLTGDFESPVLRMSYTSLTTPSTIIDLHMGTGTG</sequence>
<organism evidence="3 4">
    <name type="scientific">Tetrabaena socialis</name>
    <dbReference type="NCBI Taxonomy" id="47790"/>
    <lineage>
        <taxon>Eukaryota</taxon>
        <taxon>Viridiplantae</taxon>
        <taxon>Chlorophyta</taxon>
        <taxon>core chlorophytes</taxon>
        <taxon>Chlorophyceae</taxon>
        <taxon>CS clade</taxon>
        <taxon>Chlamydomonadales</taxon>
        <taxon>Tetrabaenaceae</taxon>
        <taxon>Tetrabaena</taxon>
    </lineage>
</organism>
<dbReference type="GO" id="GO:0004252">
    <property type="term" value="F:serine-type endopeptidase activity"/>
    <property type="evidence" value="ECO:0007669"/>
    <property type="project" value="InterPro"/>
</dbReference>
<dbReference type="AlphaFoldDB" id="A0A2J8ABG5"/>
<evidence type="ECO:0000313" key="4">
    <source>
        <dbReference type="Proteomes" id="UP000236333"/>
    </source>
</evidence>
<protein>
    <submittedName>
        <fullName evidence="3">Protease 2</fullName>
    </submittedName>
</protein>
<dbReference type="Proteomes" id="UP000236333">
    <property type="component" value="Unassembled WGS sequence"/>
</dbReference>
<proteinExistence type="inferred from homology"/>
<dbReference type="InterPro" id="IPR029058">
    <property type="entry name" value="AB_hydrolase_fold"/>
</dbReference>
<dbReference type="InterPro" id="IPR023302">
    <property type="entry name" value="Pept_S9A_N"/>
</dbReference>
<dbReference type="InterPro" id="IPR051543">
    <property type="entry name" value="Serine_Peptidase_S9A"/>
</dbReference>
<keyword evidence="4" id="KW-1185">Reference proteome</keyword>
<gene>
    <name evidence="3" type="ORF">TSOC_003487</name>
</gene>